<evidence type="ECO:0000313" key="3">
    <source>
        <dbReference type="Proteomes" id="UP000799770"/>
    </source>
</evidence>
<accession>A0A6A5Z1B3</accession>
<proteinExistence type="predicted"/>
<gene>
    <name evidence="2" type="ORF">BDV96DRAFT_119121</name>
</gene>
<dbReference type="EMBL" id="ML977328">
    <property type="protein sequence ID" value="KAF2113170.1"/>
    <property type="molecule type" value="Genomic_DNA"/>
</dbReference>
<name>A0A6A5Z1B3_9PLEO</name>
<organism evidence="2 3">
    <name type="scientific">Lophiotrema nucula</name>
    <dbReference type="NCBI Taxonomy" id="690887"/>
    <lineage>
        <taxon>Eukaryota</taxon>
        <taxon>Fungi</taxon>
        <taxon>Dikarya</taxon>
        <taxon>Ascomycota</taxon>
        <taxon>Pezizomycotina</taxon>
        <taxon>Dothideomycetes</taxon>
        <taxon>Pleosporomycetidae</taxon>
        <taxon>Pleosporales</taxon>
        <taxon>Lophiotremataceae</taxon>
        <taxon>Lophiotrema</taxon>
    </lineage>
</organism>
<sequence>MATLNQLPTELLLEVCSWLPAAAAGSLALTSRQFYLDLHTSSQFQQLKCHSEQRTELLLHFDSALPSHQLCHACGVFHPRDSRCPNSGLADHGWIRLGFGRVYWSTIQMAMRGLKYGDAYGAAAALIRNQPAIQNQWARDCRAVCVEDRLLVREKFYNTYSSPWCSPLEEPLMCAHTRGSYMCWSGMFDLFGQVRSNPGAKATSDSYRCSHCQTELRITVEPFGAAFLWTFHRYLELGNCLRPTETEWMVLCRSLGDWPHRPMLKKTPVNLRDLSESLSEKFETNYIPTSMDHWIKDAFPQLRG</sequence>
<evidence type="ECO:0000313" key="2">
    <source>
        <dbReference type="EMBL" id="KAF2113170.1"/>
    </source>
</evidence>
<dbReference type="OrthoDB" id="3766406at2759"/>
<dbReference type="AlphaFoldDB" id="A0A6A5Z1B3"/>
<dbReference type="Proteomes" id="UP000799770">
    <property type="component" value="Unassembled WGS sequence"/>
</dbReference>
<protein>
    <recommendedName>
        <fullName evidence="1">F-box domain-containing protein</fullName>
    </recommendedName>
</protein>
<evidence type="ECO:0000259" key="1">
    <source>
        <dbReference type="PROSITE" id="PS50181"/>
    </source>
</evidence>
<dbReference type="SUPFAM" id="SSF81383">
    <property type="entry name" value="F-box domain"/>
    <property type="match status" value="1"/>
</dbReference>
<dbReference type="InterPro" id="IPR036047">
    <property type="entry name" value="F-box-like_dom_sf"/>
</dbReference>
<keyword evidence="3" id="KW-1185">Reference proteome</keyword>
<reference evidence="2" key="1">
    <citation type="journal article" date="2020" name="Stud. Mycol.">
        <title>101 Dothideomycetes genomes: a test case for predicting lifestyles and emergence of pathogens.</title>
        <authorList>
            <person name="Haridas S."/>
            <person name="Albert R."/>
            <person name="Binder M."/>
            <person name="Bloem J."/>
            <person name="Labutti K."/>
            <person name="Salamov A."/>
            <person name="Andreopoulos B."/>
            <person name="Baker S."/>
            <person name="Barry K."/>
            <person name="Bills G."/>
            <person name="Bluhm B."/>
            <person name="Cannon C."/>
            <person name="Castanera R."/>
            <person name="Culley D."/>
            <person name="Daum C."/>
            <person name="Ezra D."/>
            <person name="Gonzalez J."/>
            <person name="Henrissat B."/>
            <person name="Kuo A."/>
            <person name="Liang C."/>
            <person name="Lipzen A."/>
            <person name="Lutzoni F."/>
            <person name="Magnuson J."/>
            <person name="Mondo S."/>
            <person name="Nolan M."/>
            <person name="Ohm R."/>
            <person name="Pangilinan J."/>
            <person name="Park H.-J."/>
            <person name="Ramirez L."/>
            <person name="Alfaro M."/>
            <person name="Sun H."/>
            <person name="Tritt A."/>
            <person name="Yoshinaga Y."/>
            <person name="Zwiers L.-H."/>
            <person name="Turgeon B."/>
            <person name="Goodwin S."/>
            <person name="Spatafora J."/>
            <person name="Crous P."/>
            <person name="Grigoriev I."/>
        </authorList>
    </citation>
    <scope>NUCLEOTIDE SEQUENCE</scope>
    <source>
        <strain evidence="2">CBS 627.86</strain>
    </source>
</reference>
<dbReference type="PROSITE" id="PS50181">
    <property type="entry name" value="FBOX"/>
    <property type="match status" value="1"/>
</dbReference>
<dbReference type="InterPro" id="IPR001810">
    <property type="entry name" value="F-box_dom"/>
</dbReference>
<feature type="domain" description="F-box" evidence="1">
    <location>
        <begin position="1"/>
        <end position="47"/>
    </location>
</feature>